<reference evidence="4" key="1">
    <citation type="submission" date="2016-01" db="EMBL/GenBank/DDBJ databases">
        <title>Reference transcriptome for the parasite Schistocephalus solidus: insights into the molecular evolution of parasitism.</title>
        <authorList>
            <person name="Hebert F.O."/>
            <person name="Grambauer S."/>
            <person name="Barber I."/>
            <person name="Landry C.R."/>
            <person name="Aubin-Horth N."/>
        </authorList>
    </citation>
    <scope>NUCLEOTIDE SEQUENCE</scope>
</reference>
<feature type="non-terminal residue" evidence="4">
    <location>
        <position position="1"/>
    </location>
</feature>
<protein>
    <submittedName>
        <fullName evidence="4">Calcium-binding protein</fullName>
    </submittedName>
</protein>
<accession>A0A0X3P0P2</accession>
<dbReference type="InterPro" id="IPR002048">
    <property type="entry name" value="EF_hand_dom"/>
</dbReference>
<dbReference type="GO" id="GO:0005509">
    <property type="term" value="F:calcium ion binding"/>
    <property type="evidence" value="ECO:0007669"/>
    <property type="project" value="InterPro"/>
</dbReference>
<keyword evidence="1" id="KW-0106">Calcium</keyword>
<proteinExistence type="predicted"/>
<feature type="domain" description="EF-hand" evidence="3">
    <location>
        <begin position="100"/>
        <end position="133"/>
    </location>
</feature>
<gene>
    <name evidence="4" type="primary">CABP</name>
    <name evidence="4" type="ORF">TR128221</name>
</gene>
<feature type="domain" description="EF-hand" evidence="3">
    <location>
        <begin position="66"/>
        <end position="99"/>
    </location>
</feature>
<name>A0A0X3P0P2_SCHSO</name>
<dbReference type="CDD" id="cd00051">
    <property type="entry name" value="EFh"/>
    <property type="match status" value="1"/>
</dbReference>
<dbReference type="Gene3D" id="1.10.238.10">
    <property type="entry name" value="EF-hand"/>
    <property type="match status" value="1"/>
</dbReference>
<feature type="compositionally biased region" description="Basic residues" evidence="2">
    <location>
        <begin position="11"/>
        <end position="21"/>
    </location>
</feature>
<dbReference type="InterPro" id="IPR018247">
    <property type="entry name" value="EF_Hand_1_Ca_BS"/>
</dbReference>
<dbReference type="PROSITE" id="PS00018">
    <property type="entry name" value="EF_HAND_1"/>
    <property type="match status" value="1"/>
</dbReference>
<dbReference type="InterPro" id="IPR011992">
    <property type="entry name" value="EF-hand-dom_pair"/>
</dbReference>
<sequence length="133" mass="14915">ILAVTAVSRSKCTHSHTHKRTHTDTQFHSSSSSRWTAALLQYIARYNVEVYLVTVYNLTETIHTMPSRSDVKALLESLDTDKSGTVSAKEFLSVFRGMGITEADLKEFIKSIDKNGDGELDIDELADYICNKK</sequence>
<dbReference type="PROSITE" id="PS50222">
    <property type="entry name" value="EF_HAND_2"/>
    <property type="match status" value="2"/>
</dbReference>
<dbReference type="Pfam" id="PF13499">
    <property type="entry name" value="EF-hand_7"/>
    <property type="match status" value="1"/>
</dbReference>
<organism evidence="4">
    <name type="scientific">Schistocephalus solidus</name>
    <name type="common">Tapeworm</name>
    <dbReference type="NCBI Taxonomy" id="70667"/>
    <lineage>
        <taxon>Eukaryota</taxon>
        <taxon>Metazoa</taxon>
        <taxon>Spiralia</taxon>
        <taxon>Lophotrochozoa</taxon>
        <taxon>Platyhelminthes</taxon>
        <taxon>Cestoda</taxon>
        <taxon>Eucestoda</taxon>
        <taxon>Diphyllobothriidea</taxon>
        <taxon>Diphyllobothriidae</taxon>
        <taxon>Schistocephalus</taxon>
    </lineage>
</organism>
<dbReference type="EMBL" id="GEEE01017746">
    <property type="protein sequence ID" value="JAP45479.1"/>
    <property type="molecule type" value="Transcribed_RNA"/>
</dbReference>
<feature type="region of interest" description="Disordered" evidence="2">
    <location>
        <begin position="7"/>
        <end position="27"/>
    </location>
</feature>
<dbReference type="AlphaFoldDB" id="A0A0X3P0P2"/>
<evidence type="ECO:0000256" key="2">
    <source>
        <dbReference type="SAM" id="MobiDB-lite"/>
    </source>
</evidence>
<evidence type="ECO:0000313" key="4">
    <source>
        <dbReference type="EMBL" id="JAP45479.1"/>
    </source>
</evidence>
<evidence type="ECO:0000256" key="1">
    <source>
        <dbReference type="ARBA" id="ARBA00022837"/>
    </source>
</evidence>
<evidence type="ECO:0000259" key="3">
    <source>
        <dbReference type="PROSITE" id="PS50222"/>
    </source>
</evidence>
<dbReference type="SMART" id="SM00054">
    <property type="entry name" value="EFh"/>
    <property type="match status" value="2"/>
</dbReference>
<dbReference type="SUPFAM" id="SSF47473">
    <property type="entry name" value="EF-hand"/>
    <property type="match status" value="1"/>
</dbReference>